<accession>A0A5B0VKY0</accession>
<feature type="domain" description="SnoaL-like" evidence="1">
    <location>
        <begin position="24"/>
        <end position="126"/>
    </location>
</feature>
<evidence type="ECO:0000313" key="3">
    <source>
        <dbReference type="Proteomes" id="UP000323161"/>
    </source>
</evidence>
<gene>
    <name evidence="2" type="ORF">FWJ25_07360</name>
</gene>
<dbReference type="Pfam" id="PF12680">
    <property type="entry name" value="SnoaL_2"/>
    <property type="match status" value="1"/>
</dbReference>
<protein>
    <submittedName>
        <fullName evidence="2">Nuclear transport factor 2 family protein</fullName>
    </submittedName>
</protein>
<evidence type="ECO:0000313" key="2">
    <source>
        <dbReference type="EMBL" id="KAA1175176.1"/>
    </source>
</evidence>
<sequence>MTTASNIEIGSFESAVPATLERFRSLFNALDKGNLHRLSELYSEDIRFQDPLSSVEGLDDLTRYFAHAYTNAISCQFAFADAVVNGPYVTLPWTMSLCHKRIKKGREIRVEGISHLEIRKGKICYHRDYYDAGQLIYEHLPLVGRLVRWVKGYAG</sequence>
<dbReference type="Gene3D" id="3.10.450.50">
    <property type="match status" value="1"/>
</dbReference>
<comment type="caution">
    <text evidence="2">The sequence shown here is derived from an EMBL/GenBank/DDBJ whole genome shotgun (WGS) entry which is preliminary data.</text>
</comment>
<evidence type="ECO:0000259" key="1">
    <source>
        <dbReference type="Pfam" id="PF12680"/>
    </source>
</evidence>
<dbReference type="RefSeq" id="WP_149599596.1">
    <property type="nucleotide sequence ID" value="NZ_VTUU01000002.1"/>
</dbReference>
<reference evidence="2 3" key="1">
    <citation type="submission" date="2019-08" db="EMBL/GenBank/DDBJ databases">
        <title>Marinobacter ZYF650 sp. nov., a marine bacterium isolated from seawater of the Mariana trench.</title>
        <authorList>
            <person name="Ahmad W."/>
        </authorList>
    </citation>
    <scope>NUCLEOTIDE SEQUENCE [LARGE SCALE GENOMIC DNA]</scope>
    <source>
        <strain evidence="2 3">ZYF650</strain>
    </source>
</reference>
<name>A0A5B0VKY0_9GAMM</name>
<dbReference type="SUPFAM" id="SSF54427">
    <property type="entry name" value="NTF2-like"/>
    <property type="match status" value="1"/>
</dbReference>
<dbReference type="EMBL" id="VTUU01000002">
    <property type="protein sequence ID" value="KAA1175176.1"/>
    <property type="molecule type" value="Genomic_DNA"/>
</dbReference>
<dbReference type="Proteomes" id="UP000323161">
    <property type="component" value="Unassembled WGS sequence"/>
</dbReference>
<proteinExistence type="predicted"/>
<organism evidence="2 3">
    <name type="scientific">Marinobacter salinexigens</name>
    <dbReference type="NCBI Taxonomy" id="2919747"/>
    <lineage>
        <taxon>Bacteria</taxon>
        <taxon>Pseudomonadati</taxon>
        <taxon>Pseudomonadota</taxon>
        <taxon>Gammaproteobacteria</taxon>
        <taxon>Pseudomonadales</taxon>
        <taxon>Marinobacteraceae</taxon>
        <taxon>Marinobacter</taxon>
    </lineage>
</organism>
<dbReference type="AlphaFoldDB" id="A0A5B0VKY0"/>
<keyword evidence="3" id="KW-1185">Reference proteome</keyword>
<dbReference type="InterPro" id="IPR032710">
    <property type="entry name" value="NTF2-like_dom_sf"/>
</dbReference>
<dbReference type="InterPro" id="IPR037401">
    <property type="entry name" value="SnoaL-like"/>
</dbReference>